<dbReference type="PANTHER" id="PTHR43619:SF2">
    <property type="entry name" value="S-ADENOSYL-L-METHIONINE-DEPENDENT METHYLTRANSFERASES SUPERFAMILY PROTEIN"/>
    <property type="match status" value="1"/>
</dbReference>
<dbReference type="GO" id="GO:0032259">
    <property type="term" value="P:methylation"/>
    <property type="evidence" value="ECO:0007669"/>
    <property type="project" value="UniProtKB-KW"/>
</dbReference>
<dbReference type="PANTHER" id="PTHR43619">
    <property type="entry name" value="S-ADENOSYL-L-METHIONINE-DEPENDENT METHYLTRANSFERASE YKTD-RELATED"/>
    <property type="match status" value="1"/>
</dbReference>
<dbReference type="SUPFAM" id="SSF53335">
    <property type="entry name" value="S-adenosyl-L-methionine-dependent methyltransferases"/>
    <property type="match status" value="1"/>
</dbReference>
<dbReference type="InterPro" id="IPR007213">
    <property type="entry name" value="Ppm1/Ppm2/Tcmp"/>
</dbReference>
<evidence type="ECO:0000313" key="5">
    <source>
        <dbReference type="EMBL" id="WXB13235.1"/>
    </source>
</evidence>
<keyword evidence="6" id="KW-1185">Reference proteome</keyword>
<dbReference type="EMBL" id="CP089984">
    <property type="protein sequence ID" value="WXB13235.1"/>
    <property type="molecule type" value="Genomic_DNA"/>
</dbReference>
<dbReference type="EC" id="2.1.1.-" evidence="4"/>
<keyword evidence="4" id="KW-0949">S-adenosyl-L-methionine</keyword>
<sequence length="328" mass="36263">MRDALAATVFYGTNVLLAPITLAGYAIWVTKSVARGNAAGVSSTAQGPLSARYFEHNLGTRPDEPANRLMMALPGVPRLGVRLISGPMLLAHRLTGYVPKAFRYPFEGPVSPQYETSARVAFFDDAVERYVHRGEVDQFVVLGAGFDTRAFRLPNDTRVRSFEVDTPKTQAVKREALAKVDIDASAVTFVAADFERDDWLARLEASGFDRTKPALFLWEGVTMYLDRRAIEETLRKIATTAKGSALAFDYFTTESLESKALYWRYARATTTAVKEKLKFGVDSTPPTRDRLAELLTSCGLSLTTHRTLGEETTTERAWGGFAIATVDR</sequence>
<keyword evidence="2 4" id="KW-0489">Methyltransferase</keyword>
<evidence type="ECO:0000256" key="4">
    <source>
        <dbReference type="RuleBase" id="RU362030"/>
    </source>
</evidence>
<keyword evidence="3 5" id="KW-0808">Transferase</keyword>
<dbReference type="Gene3D" id="3.40.50.150">
    <property type="entry name" value="Vaccinia Virus protein VP39"/>
    <property type="match status" value="1"/>
</dbReference>
<proteinExistence type="inferred from homology"/>
<name>A0ABZ2LR79_9BACT</name>
<organism evidence="5 6">
    <name type="scientific">Pendulispora albinea</name>
    <dbReference type="NCBI Taxonomy" id="2741071"/>
    <lineage>
        <taxon>Bacteria</taxon>
        <taxon>Pseudomonadati</taxon>
        <taxon>Myxococcota</taxon>
        <taxon>Myxococcia</taxon>
        <taxon>Myxococcales</taxon>
        <taxon>Sorangiineae</taxon>
        <taxon>Pendulisporaceae</taxon>
        <taxon>Pendulispora</taxon>
    </lineage>
</organism>
<protein>
    <recommendedName>
        <fullName evidence="4">S-adenosyl-L-methionine-dependent methyltransferase</fullName>
        <ecNumber evidence="4">2.1.1.-</ecNumber>
    </recommendedName>
</protein>
<evidence type="ECO:0000313" key="6">
    <source>
        <dbReference type="Proteomes" id="UP001370348"/>
    </source>
</evidence>
<reference evidence="5 6" key="1">
    <citation type="submission" date="2021-12" db="EMBL/GenBank/DDBJ databases">
        <title>Discovery of the Pendulisporaceae a myxobacterial family with distinct sporulation behavior and unique specialized metabolism.</title>
        <authorList>
            <person name="Garcia R."/>
            <person name="Popoff A."/>
            <person name="Bader C.D."/>
            <person name="Loehr J."/>
            <person name="Walesch S."/>
            <person name="Walt C."/>
            <person name="Boldt J."/>
            <person name="Bunk B."/>
            <person name="Haeckl F.J.F.P.J."/>
            <person name="Gunesch A.P."/>
            <person name="Birkelbach J."/>
            <person name="Nuebel U."/>
            <person name="Pietschmann T."/>
            <person name="Bach T."/>
            <person name="Mueller R."/>
        </authorList>
    </citation>
    <scope>NUCLEOTIDE SEQUENCE [LARGE SCALE GENOMIC DNA]</scope>
    <source>
        <strain evidence="5 6">MSr11954</strain>
    </source>
</reference>
<evidence type="ECO:0000256" key="1">
    <source>
        <dbReference type="ARBA" id="ARBA00008138"/>
    </source>
</evidence>
<dbReference type="GO" id="GO:0008168">
    <property type="term" value="F:methyltransferase activity"/>
    <property type="evidence" value="ECO:0007669"/>
    <property type="project" value="UniProtKB-KW"/>
</dbReference>
<dbReference type="NCBIfam" id="TIGR00027">
    <property type="entry name" value="mthyl_TIGR00027"/>
    <property type="match status" value="1"/>
</dbReference>
<evidence type="ECO:0000256" key="3">
    <source>
        <dbReference type="ARBA" id="ARBA00022679"/>
    </source>
</evidence>
<evidence type="ECO:0000256" key="2">
    <source>
        <dbReference type="ARBA" id="ARBA00022603"/>
    </source>
</evidence>
<dbReference type="Pfam" id="PF04072">
    <property type="entry name" value="LCM"/>
    <property type="match status" value="1"/>
</dbReference>
<dbReference type="InterPro" id="IPR029063">
    <property type="entry name" value="SAM-dependent_MTases_sf"/>
</dbReference>
<comment type="similarity">
    <text evidence="1 4">Belongs to the UPF0677 family.</text>
</comment>
<dbReference type="Proteomes" id="UP001370348">
    <property type="component" value="Chromosome"/>
</dbReference>
<comment type="function">
    <text evidence="4">Exhibits S-adenosyl-L-methionine-dependent methyltransferase activity.</text>
</comment>
<gene>
    <name evidence="5" type="ORF">LZC94_36000</name>
</gene>
<dbReference type="RefSeq" id="WP_394822856.1">
    <property type="nucleotide sequence ID" value="NZ_CP089984.1"/>
</dbReference>
<dbReference type="InterPro" id="IPR011610">
    <property type="entry name" value="SAM_mthyl_Trfase_ML2640-like"/>
</dbReference>
<accession>A0ABZ2LR79</accession>